<dbReference type="GeneID" id="28825352"/>
<sequence length="165" mass="18967">MPSEKEVRRVEWGRNLLGEQGRRNETRSLVEEGGSDMRLRRWEDDDTVDEEEEEEEEEGEDDDGSGRRCCFKARPLCLDGRVYLPGSRWPTCLVRGSAWRRVVVDAGLPGTRRGLRCKDTPNARMDIYLLSRLSSEVEQSRKTLFFMRGNPIGGWGLMSAGFCYE</sequence>
<gene>
    <name evidence="2" type="ORF">LY89DRAFT_688045</name>
</gene>
<evidence type="ECO:0000313" key="2">
    <source>
        <dbReference type="EMBL" id="KUJ12298.1"/>
    </source>
</evidence>
<dbReference type="AlphaFoldDB" id="A0A194WWE5"/>
<dbReference type="Proteomes" id="UP000070700">
    <property type="component" value="Unassembled WGS sequence"/>
</dbReference>
<dbReference type="KEGG" id="psco:LY89DRAFT_688045"/>
<accession>A0A194WWE5</accession>
<keyword evidence="3" id="KW-1185">Reference proteome</keyword>
<organism evidence="2 3">
    <name type="scientific">Mollisia scopiformis</name>
    <name type="common">Conifer needle endophyte fungus</name>
    <name type="synonym">Phialocephala scopiformis</name>
    <dbReference type="NCBI Taxonomy" id="149040"/>
    <lineage>
        <taxon>Eukaryota</taxon>
        <taxon>Fungi</taxon>
        <taxon>Dikarya</taxon>
        <taxon>Ascomycota</taxon>
        <taxon>Pezizomycotina</taxon>
        <taxon>Leotiomycetes</taxon>
        <taxon>Helotiales</taxon>
        <taxon>Mollisiaceae</taxon>
        <taxon>Mollisia</taxon>
    </lineage>
</organism>
<evidence type="ECO:0000256" key="1">
    <source>
        <dbReference type="SAM" id="MobiDB-lite"/>
    </source>
</evidence>
<feature type="region of interest" description="Disordered" evidence="1">
    <location>
        <begin position="23"/>
        <end position="68"/>
    </location>
</feature>
<feature type="compositionally biased region" description="Basic and acidic residues" evidence="1">
    <location>
        <begin position="23"/>
        <end position="43"/>
    </location>
</feature>
<proteinExistence type="predicted"/>
<protein>
    <submittedName>
        <fullName evidence="2">Uncharacterized protein</fullName>
    </submittedName>
</protein>
<dbReference type="EMBL" id="KQ947424">
    <property type="protein sequence ID" value="KUJ12298.1"/>
    <property type="molecule type" value="Genomic_DNA"/>
</dbReference>
<evidence type="ECO:0000313" key="3">
    <source>
        <dbReference type="Proteomes" id="UP000070700"/>
    </source>
</evidence>
<dbReference type="InParanoid" id="A0A194WWE5"/>
<name>A0A194WWE5_MOLSC</name>
<reference evidence="2 3" key="1">
    <citation type="submission" date="2015-10" db="EMBL/GenBank/DDBJ databases">
        <title>Full genome of DAOMC 229536 Phialocephala scopiformis, a fungal endophyte of spruce producing the potent anti-insectan compound rugulosin.</title>
        <authorList>
            <consortium name="DOE Joint Genome Institute"/>
            <person name="Walker A.K."/>
            <person name="Frasz S.L."/>
            <person name="Seifert K.A."/>
            <person name="Miller J.D."/>
            <person name="Mondo S.J."/>
            <person name="Labutti K."/>
            <person name="Lipzen A."/>
            <person name="Dockter R."/>
            <person name="Kennedy M."/>
            <person name="Grigoriev I.V."/>
            <person name="Spatafora J.W."/>
        </authorList>
    </citation>
    <scope>NUCLEOTIDE SEQUENCE [LARGE SCALE GENOMIC DNA]</scope>
    <source>
        <strain evidence="2 3">CBS 120377</strain>
    </source>
</reference>
<feature type="compositionally biased region" description="Acidic residues" evidence="1">
    <location>
        <begin position="44"/>
        <end position="63"/>
    </location>
</feature>
<dbReference type="RefSeq" id="XP_018066653.1">
    <property type="nucleotide sequence ID" value="XM_018215626.1"/>
</dbReference>